<reference evidence="2" key="2">
    <citation type="submission" date="2020-09" db="EMBL/GenBank/DDBJ databases">
        <authorList>
            <person name="Sun Q."/>
            <person name="Zhou Y."/>
        </authorList>
    </citation>
    <scope>NUCLEOTIDE SEQUENCE</scope>
    <source>
        <strain evidence="2">CGMCC 4.7430</strain>
    </source>
</reference>
<evidence type="ECO:0000256" key="1">
    <source>
        <dbReference type="SAM" id="Phobius"/>
    </source>
</evidence>
<dbReference type="EMBL" id="BMNK01000005">
    <property type="protein sequence ID" value="GGP07148.1"/>
    <property type="molecule type" value="Genomic_DNA"/>
</dbReference>
<keyword evidence="1" id="KW-0472">Membrane</keyword>
<dbReference type="Proteomes" id="UP000660745">
    <property type="component" value="Unassembled WGS sequence"/>
</dbReference>
<dbReference type="AlphaFoldDB" id="A0A918E6K1"/>
<proteinExistence type="predicted"/>
<keyword evidence="1" id="KW-1133">Transmembrane helix</keyword>
<comment type="caution">
    <text evidence="2">The sequence shown here is derived from an EMBL/GenBank/DDBJ whole genome shotgun (WGS) entry which is preliminary data.</text>
</comment>
<sequence>MDAHTCVEVNEAMHYVIGASCLHAIGCSLLLGHVEGVRRALSENLFQRLI</sequence>
<evidence type="ECO:0000313" key="3">
    <source>
        <dbReference type="Proteomes" id="UP000660745"/>
    </source>
</evidence>
<name>A0A918E6K1_9ACTN</name>
<gene>
    <name evidence="2" type="ORF">GCM10012278_33760</name>
</gene>
<accession>A0A918E6K1</accession>
<keyword evidence="3" id="KW-1185">Reference proteome</keyword>
<organism evidence="2 3">
    <name type="scientific">Nonomuraea glycinis</name>
    <dbReference type="NCBI Taxonomy" id="2047744"/>
    <lineage>
        <taxon>Bacteria</taxon>
        <taxon>Bacillati</taxon>
        <taxon>Actinomycetota</taxon>
        <taxon>Actinomycetes</taxon>
        <taxon>Streptosporangiales</taxon>
        <taxon>Streptosporangiaceae</taxon>
        <taxon>Nonomuraea</taxon>
    </lineage>
</organism>
<feature type="transmembrane region" description="Helical" evidence="1">
    <location>
        <begin position="12"/>
        <end position="32"/>
    </location>
</feature>
<keyword evidence="1" id="KW-0812">Transmembrane</keyword>
<evidence type="ECO:0000313" key="2">
    <source>
        <dbReference type="EMBL" id="GGP07148.1"/>
    </source>
</evidence>
<protein>
    <submittedName>
        <fullName evidence="2">Uncharacterized protein</fullName>
    </submittedName>
</protein>
<reference evidence="2" key="1">
    <citation type="journal article" date="2014" name="Int. J. Syst. Evol. Microbiol.">
        <title>Complete genome sequence of Corynebacterium casei LMG S-19264T (=DSM 44701T), isolated from a smear-ripened cheese.</title>
        <authorList>
            <consortium name="US DOE Joint Genome Institute (JGI-PGF)"/>
            <person name="Walter F."/>
            <person name="Albersmeier A."/>
            <person name="Kalinowski J."/>
            <person name="Ruckert C."/>
        </authorList>
    </citation>
    <scope>NUCLEOTIDE SEQUENCE</scope>
    <source>
        <strain evidence="2">CGMCC 4.7430</strain>
    </source>
</reference>